<organism evidence="2">
    <name type="scientific">mine drainage metagenome</name>
    <dbReference type="NCBI Taxonomy" id="410659"/>
    <lineage>
        <taxon>unclassified sequences</taxon>
        <taxon>metagenomes</taxon>
        <taxon>ecological metagenomes</taxon>
    </lineage>
</organism>
<protein>
    <submittedName>
        <fullName evidence="2">Lipid/polyisoprenoid-binding, YceI-like protein</fullName>
    </submittedName>
</protein>
<feature type="domain" description="Lipid/polyisoprenoid-binding YceI-like" evidence="1">
    <location>
        <begin position="28"/>
        <end position="188"/>
    </location>
</feature>
<comment type="caution">
    <text evidence="2">The sequence shown here is derived from an EMBL/GenBank/DDBJ whole genome shotgun (WGS) entry which is preliminary data.</text>
</comment>
<dbReference type="EMBL" id="AUZY01001042">
    <property type="protein sequence ID" value="EQD76503.1"/>
    <property type="molecule type" value="Genomic_DNA"/>
</dbReference>
<reference evidence="2" key="1">
    <citation type="submission" date="2013-08" db="EMBL/GenBank/DDBJ databases">
        <authorList>
            <person name="Mendez C."/>
            <person name="Richter M."/>
            <person name="Ferrer M."/>
            <person name="Sanchez J."/>
        </authorList>
    </citation>
    <scope>NUCLEOTIDE SEQUENCE</scope>
</reference>
<accession>T1C6I5</accession>
<dbReference type="PANTHER" id="PTHR34406:SF1">
    <property type="entry name" value="PROTEIN YCEI"/>
    <property type="match status" value="1"/>
</dbReference>
<sequence>MSRFLTRNLLQIVALAIFTAATGHARTLWHSVAQGSNLTIIARWESTPVPGQFKIFHVQLAMVHAVPRLLNVKVDIRSLQFRSPLLAHAARSRVWFDMRRFVQARFSSMRFKKTGTNGGYQALGVLELKGVSHPVSIRFHLIPAGPKQLELAGKANVTRTDFDIGTGSWRTNSVIGMRVAIQFHVRLVQSP</sequence>
<gene>
    <name evidence="2" type="ORF">B1B_01628</name>
</gene>
<evidence type="ECO:0000259" key="1">
    <source>
        <dbReference type="SMART" id="SM00867"/>
    </source>
</evidence>
<dbReference type="InterPro" id="IPR036761">
    <property type="entry name" value="TTHA0802/YceI-like_sf"/>
</dbReference>
<dbReference type="Pfam" id="PF04264">
    <property type="entry name" value="YceI"/>
    <property type="match status" value="1"/>
</dbReference>
<dbReference type="Gene3D" id="2.40.128.110">
    <property type="entry name" value="Lipid/polyisoprenoid-binding, YceI-like"/>
    <property type="match status" value="1"/>
</dbReference>
<name>T1C6I5_9ZZZZ</name>
<dbReference type="PANTHER" id="PTHR34406">
    <property type="entry name" value="PROTEIN YCEI"/>
    <property type="match status" value="1"/>
</dbReference>
<proteinExistence type="predicted"/>
<dbReference type="SUPFAM" id="SSF101874">
    <property type="entry name" value="YceI-like"/>
    <property type="match status" value="1"/>
</dbReference>
<dbReference type="SMART" id="SM00867">
    <property type="entry name" value="YceI"/>
    <property type="match status" value="1"/>
</dbReference>
<dbReference type="AlphaFoldDB" id="T1C6I5"/>
<dbReference type="InterPro" id="IPR007372">
    <property type="entry name" value="Lipid/polyisoprenoid-bd_YceI"/>
</dbReference>
<evidence type="ECO:0000313" key="2">
    <source>
        <dbReference type="EMBL" id="EQD76503.1"/>
    </source>
</evidence>
<reference evidence="2" key="2">
    <citation type="journal article" date="2014" name="ISME J.">
        <title>Microbial stratification in low pH oxic and suboxic macroscopic growths along an acid mine drainage.</title>
        <authorList>
            <person name="Mendez-Garcia C."/>
            <person name="Mesa V."/>
            <person name="Sprenger R.R."/>
            <person name="Richter M."/>
            <person name="Diez M.S."/>
            <person name="Solano J."/>
            <person name="Bargiela R."/>
            <person name="Golyshina O.V."/>
            <person name="Manteca A."/>
            <person name="Ramos J.L."/>
            <person name="Gallego J.R."/>
            <person name="Llorente I."/>
            <person name="Martins Dos Santos V.A."/>
            <person name="Jensen O.N."/>
            <person name="Pelaez A.I."/>
            <person name="Sanchez J."/>
            <person name="Ferrer M."/>
        </authorList>
    </citation>
    <scope>NUCLEOTIDE SEQUENCE</scope>
</reference>